<dbReference type="Pfam" id="PF06911">
    <property type="entry name" value="Senescence"/>
    <property type="match status" value="2"/>
</dbReference>
<feature type="region of interest" description="Disordered" evidence="1">
    <location>
        <begin position="412"/>
        <end position="445"/>
    </location>
</feature>
<dbReference type="GO" id="GO:0051301">
    <property type="term" value="P:cell division"/>
    <property type="evidence" value="ECO:0007669"/>
    <property type="project" value="TreeGrafter"/>
</dbReference>
<dbReference type="AlphaFoldDB" id="A0A0D0TXG8"/>
<keyword evidence="4" id="KW-1185">Reference proteome</keyword>
<dbReference type="Proteomes" id="UP000053392">
    <property type="component" value="Unassembled WGS sequence"/>
</dbReference>
<dbReference type="OrthoDB" id="20821at2759"/>
<feature type="region of interest" description="Disordered" evidence="1">
    <location>
        <begin position="347"/>
        <end position="400"/>
    </location>
</feature>
<dbReference type="InterPro" id="IPR009686">
    <property type="entry name" value="Senescence/spartin_C"/>
</dbReference>
<dbReference type="PANTHER" id="PTHR21068:SF43">
    <property type="entry name" value="SPARTIN"/>
    <property type="match status" value="1"/>
</dbReference>
<protein>
    <submittedName>
        <fullName evidence="3">Unplaced genomic scaffold supercont1.7, whole genome shotgun sequence</fullName>
    </submittedName>
</protein>
<feature type="compositionally biased region" description="Low complexity" evidence="1">
    <location>
        <begin position="425"/>
        <end position="443"/>
    </location>
</feature>
<evidence type="ECO:0000313" key="4">
    <source>
        <dbReference type="Proteomes" id="UP000053392"/>
    </source>
</evidence>
<feature type="domain" description="Senescence" evidence="2">
    <location>
        <begin position="248"/>
        <end position="333"/>
    </location>
</feature>
<reference evidence="3 4" key="1">
    <citation type="submission" date="2015-01" db="EMBL/GenBank/DDBJ databases">
        <title>The Genome Sequence of Cryptococcus gattii Ram5.</title>
        <authorList>
            <consortium name="The Broad Institute Genomics Platform"/>
            <person name="Cuomo C."/>
            <person name="Litvintseva A."/>
            <person name="Chen Y."/>
            <person name="Heitman J."/>
            <person name="Sun S."/>
            <person name="Springer D."/>
            <person name="Dromer F."/>
            <person name="Young S."/>
            <person name="Zeng Q."/>
            <person name="Gargeya S."/>
            <person name="Abouelleil A."/>
            <person name="Alvarado L."/>
            <person name="Chapman S.B."/>
            <person name="Gainer-Dewar J."/>
            <person name="Goldberg J."/>
            <person name="Griggs A."/>
            <person name="Gujja S."/>
            <person name="Hansen M."/>
            <person name="Howarth C."/>
            <person name="Imamovic A."/>
            <person name="Larimer J."/>
            <person name="Murphy C."/>
            <person name="Naylor J."/>
            <person name="Pearson M."/>
            <person name="Priest M."/>
            <person name="Roberts A."/>
            <person name="Saif S."/>
            <person name="Shea T."/>
            <person name="Sykes S."/>
            <person name="Wortman J."/>
            <person name="Nusbaum C."/>
            <person name="Birren B."/>
        </authorList>
    </citation>
    <scope>NUCLEOTIDE SEQUENCE [LARGE SCALE GENOMIC DNA]</scope>
    <source>
        <strain evidence="3 4">Ram5</strain>
    </source>
</reference>
<dbReference type="PANTHER" id="PTHR21068">
    <property type="entry name" value="SPARTIN"/>
    <property type="match status" value="1"/>
</dbReference>
<name>A0A0D0TXG8_9TREE</name>
<organism evidence="3 4">
    <name type="scientific">Cryptococcus deuterogattii Ram5</name>
    <dbReference type="NCBI Taxonomy" id="1296110"/>
    <lineage>
        <taxon>Eukaryota</taxon>
        <taxon>Fungi</taxon>
        <taxon>Dikarya</taxon>
        <taxon>Basidiomycota</taxon>
        <taxon>Agaricomycotina</taxon>
        <taxon>Tremellomycetes</taxon>
        <taxon>Tremellales</taxon>
        <taxon>Cryptococcaceae</taxon>
        <taxon>Cryptococcus</taxon>
        <taxon>Cryptococcus gattii species complex</taxon>
    </lineage>
</organism>
<proteinExistence type="predicted"/>
<dbReference type="GO" id="GO:0005886">
    <property type="term" value="C:plasma membrane"/>
    <property type="evidence" value="ECO:0007669"/>
    <property type="project" value="TreeGrafter"/>
</dbReference>
<feature type="domain" description="Senescence" evidence="2">
    <location>
        <begin position="427"/>
        <end position="527"/>
    </location>
</feature>
<sequence length="583" mass="61979">MSASPHKSGTASPAAEGMEAYVLLTIDHAVVKQIFEGEEMDLAKGQLSVQCVSLPIPPEIGHQTANPFAPSPSDPPTPTQDFWLVLHVGATFELVATPGQMFKPYVQGDKITYEMTSKDISGASLLFSTPYPKSGSDLEDLESFEILLHQYGCLSPEATALSGISFPQNKGQRSMTAPDALRGKLVLVNEDNGEIIGEMDQQLELQEDSKIAQESEHNPVVLDFHQFREGQDALSVKVKTIPEKDLDDWLLRGASSISRGILSFGAWTSRQMLSGADLYVKTTTPLAEPVKFGPQTKEGFLKVHNASVKTAIVTKSTLNKLHGAIQGAVQKTCTYGIQPAKEAYQWYNNQNTPPLPPRPGPSNMDKPSVSPSPPMESSKATDLKSQLPPGTPPASSEGKAIAYPSHSQSLVAEKQTMDPPSYEASQQEETQQQSTNMAAAGAPPKKKQGLLSRVALASEVVFTSLEATAHDLINTGTVAASTAAGHTFGSDAGEVTALIGGSIKNVAVVYIDVAGTSRKAILKSTAKGIIKTRLQSGETVELQAEGQGNGMKAGEAKNKNGDIVVGMAELGTQDSRSSTPSKK</sequence>
<gene>
    <name evidence="3" type="ORF">I313_03196</name>
</gene>
<evidence type="ECO:0000256" key="1">
    <source>
        <dbReference type="SAM" id="MobiDB-lite"/>
    </source>
</evidence>
<dbReference type="EMBL" id="KN847902">
    <property type="protein sequence ID" value="KIR40548.1"/>
    <property type="molecule type" value="Genomic_DNA"/>
</dbReference>
<evidence type="ECO:0000259" key="2">
    <source>
        <dbReference type="Pfam" id="PF06911"/>
    </source>
</evidence>
<dbReference type="HOGENOM" id="CLU_422840_0_0_1"/>
<accession>A0A0D0TXG8</accession>
<dbReference type="InterPro" id="IPR045036">
    <property type="entry name" value="Spartin-like"/>
</dbReference>
<evidence type="ECO:0000313" key="3">
    <source>
        <dbReference type="EMBL" id="KIR40548.1"/>
    </source>
</evidence>